<dbReference type="Gene3D" id="3.40.50.300">
    <property type="entry name" value="P-loop containing nucleotide triphosphate hydrolases"/>
    <property type="match status" value="2"/>
</dbReference>
<dbReference type="OrthoDB" id="9804325at2"/>
<feature type="region of interest" description="Disordered" evidence="3">
    <location>
        <begin position="611"/>
        <end position="633"/>
    </location>
</feature>
<protein>
    <submittedName>
        <fullName evidence="6">DEAD/DEAH box helicase</fullName>
    </submittedName>
</protein>
<dbReference type="GO" id="GO:0005524">
    <property type="term" value="F:ATP binding"/>
    <property type="evidence" value="ECO:0007669"/>
    <property type="project" value="InterPro"/>
</dbReference>
<dbReference type="GO" id="GO:0016787">
    <property type="term" value="F:hydrolase activity"/>
    <property type="evidence" value="ECO:0007669"/>
    <property type="project" value="UniProtKB-KW"/>
</dbReference>
<dbReference type="AlphaFoldDB" id="A0A7K3TA34"/>
<dbReference type="PROSITE" id="PS51192">
    <property type="entry name" value="HELICASE_ATP_BIND_1"/>
    <property type="match status" value="1"/>
</dbReference>
<dbReference type="GO" id="GO:0003677">
    <property type="term" value="F:DNA binding"/>
    <property type="evidence" value="ECO:0007669"/>
    <property type="project" value="InterPro"/>
</dbReference>
<evidence type="ECO:0000313" key="7">
    <source>
        <dbReference type="Proteomes" id="UP000469943"/>
    </source>
</evidence>
<proteinExistence type="predicted"/>
<keyword evidence="1" id="KW-0378">Hydrolase</keyword>
<keyword evidence="2 6" id="KW-0347">Helicase</keyword>
<dbReference type="EMBL" id="WHZX01000002">
    <property type="protein sequence ID" value="NEG71431.1"/>
    <property type="molecule type" value="Genomic_DNA"/>
</dbReference>
<evidence type="ECO:0000259" key="4">
    <source>
        <dbReference type="PROSITE" id="PS51192"/>
    </source>
</evidence>
<dbReference type="PANTHER" id="PTHR47964">
    <property type="entry name" value="ATP-DEPENDENT DNA HELICASE HOMOLOG RECG, CHLOROPLASTIC"/>
    <property type="match status" value="1"/>
</dbReference>
<dbReference type="InterPro" id="IPR006935">
    <property type="entry name" value="Helicase/UvrB_N"/>
</dbReference>
<reference evidence="6 7" key="1">
    <citation type="submission" date="2019-10" db="EMBL/GenBank/DDBJ databases">
        <title>Bifidobacterium from non-human primates.</title>
        <authorList>
            <person name="Modesto M."/>
        </authorList>
    </citation>
    <scope>NUCLEOTIDE SEQUENCE [LARGE SCALE GENOMIC DNA]</scope>
    <source>
        <strain evidence="6 7">TREM</strain>
    </source>
</reference>
<keyword evidence="2 6" id="KW-0067">ATP-binding</keyword>
<dbReference type="InterPro" id="IPR027417">
    <property type="entry name" value="P-loop_NTPase"/>
</dbReference>
<name>A0A7K3TA34_9BIFI</name>
<evidence type="ECO:0000256" key="1">
    <source>
        <dbReference type="ARBA" id="ARBA00022801"/>
    </source>
</evidence>
<dbReference type="PROSITE" id="PS51194">
    <property type="entry name" value="HELICASE_CTER"/>
    <property type="match status" value="1"/>
</dbReference>
<dbReference type="SUPFAM" id="SSF52540">
    <property type="entry name" value="P-loop containing nucleoside triphosphate hydrolases"/>
    <property type="match status" value="2"/>
</dbReference>
<dbReference type="CDD" id="cd04488">
    <property type="entry name" value="RecG_wedge_OBF"/>
    <property type="match status" value="1"/>
</dbReference>
<dbReference type="InterPro" id="IPR045562">
    <property type="entry name" value="RecG_dom3_C"/>
</dbReference>
<feature type="domain" description="Helicase ATP-binding" evidence="4">
    <location>
        <begin position="326"/>
        <end position="518"/>
    </location>
</feature>
<evidence type="ECO:0000256" key="3">
    <source>
        <dbReference type="SAM" id="MobiDB-lite"/>
    </source>
</evidence>
<gene>
    <name evidence="6" type="ORF">GFD24_04185</name>
</gene>
<feature type="domain" description="Helicase C-terminal" evidence="5">
    <location>
        <begin position="604"/>
        <end position="764"/>
    </location>
</feature>
<dbReference type="Proteomes" id="UP000469943">
    <property type="component" value="Unassembled WGS sequence"/>
</dbReference>
<dbReference type="GO" id="GO:0003678">
    <property type="term" value="F:DNA helicase activity"/>
    <property type="evidence" value="ECO:0007669"/>
    <property type="project" value="TreeGrafter"/>
</dbReference>
<feature type="compositionally biased region" description="Low complexity" evidence="3">
    <location>
        <begin position="611"/>
        <end position="623"/>
    </location>
</feature>
<dbReference type="RefSeq" id="WP_152357805.1">
    <property type="nucleotide sequence ID" value="NZ_WBSM01000002.1"/>
</dbReference>
<dbReference type="Gene3D" id="2.40.50.140">
    <property type="entry name" value="Nucleic acid-binding proteins"/>
    <property type="match status" value="1"/>
</dbReference>
<evidence type="ECO:0000259" key="5">
    <source>
        <dbReference type="PROSITE" id="PS51194"/>
    </source>
</evidence>
<accession>A0A7K3TA34</accession>
<dbReference type="InterPro" id="IPR047112">
    <property type="entry name" value="RecG/Mfd"/>
</dbReference>
<dbReference type="SMART" id="SM00490">
    <property type="entry name" value="HELICc"/>
    <property type="match status" value="1"/>
</dbReference>
<dbReference type="PANTHER" id="PTHR47964:SF1">
    <property type="entry name" value="ATP-DEPENDENT DNA HELICASE HOMOLOG RECG, CHLOROPLASTIC"/>
    <property type="match status" value="1"/>
</dbReference>
<evidence type="ECO:0000256" key="2">
    <source>
        <dbReference type="ARBA" id="ARBA00022806"/>
    </source>
</evidence>
<dbReference type="Pfam" id="PF19833">
    <property type="entry name" value="RecG_dom3_C"/>
    <property type="match status" value="1"/>
</dbReference>
<organism evidence="6 7">
    <name type="scientific">Bifidobacterium ramosum</name>
    <dbReference type="NCBI Taxonomy" id="1798158"/>
    <lineage>
        <taxon>Bacteria</taxon>
        <taxon>Bacillati</taxon>
        <taxon>Actinomycetota</taxon>
        <taxon>Actinomycetes</taxon>
        <taxon>Bifidobacteriales</taxon>
        <taxon>Bifidobacteriaceae</taxon>
        <taxon>Bifidobacterium</taxon>
    </lineage>
</organism>
<dbReference type="InterPro" id="IPR001650">
    <property type="entry name" value="Helicase_C-like"/>
</dbReference>
<dbReference type="SMART" id="SM00487">
    <property type="entry name" value="DEXDc"/>
    <property type="match status" value="1"/>
</dbReference>
<dbReference type="SUPFAM" id="SSF50249">
    <property type="entry name" value="Nucleic acid-binding proteins"/>
    <property type="match status" value="1"/>
</dbReference>
<comment type="caution">
    <text evidence="6">The sequence shown here is derived from an EMBL/GenBank/DDBJ whole genome shotgun (WGS) entry which is preliminary data.</text>
</comment>
<evidence type="ECO:0000313" key="6">
    <source>
        <dbReference type="EMBL" id="NEG71431.1"/>
    </source>
</evidence>
<dbReference type="GO" id="GO:0006281">
    <property type="term" value="P:DNA repair"/>
    <property type="evidence" value="ECO:0007669"/>
    <property type="project" value="InterPro"/>
</dbReference>
<dbReference type="Pfam" id="PF00271">
    <property type="entry name" value="Helicase_C"/>
    <property type="match status" value="1"/>
</dbReference>
<dbReference type="InterPro" id="IPR014001">
    <property type="entry name" value="Helicase_ATP-bd"/>
</dbReference>
<dbReference type="Pfam" id="PF04851">
    <property type="entry name" value="ResIII"/>
    <property type="match status" value="1"/>
</dbReference>
<sequence length="836" mass="89337">MSMSLDTPVSSLMTNKRRVGALKSLGIVSVGDALTYYPFRVTDPVPSRALREARIGEAMAFAAVVRSLRVVPMNARRGYRLEAVVDDSAFARTRGMTGALTRLTFFSYKKQYVDWVSMRLREGSHVVIAGTPTEYGGQLQFTHPEIVTIAPSAGNGDGSDADVFVPDSSSLRYDADTVEDGLRRVCRPRPVYHATSRISSEHIHESILGFLHALVDHDNGVASPADAIPDILPEPVRVAKGLMHRAEAFAAIHDPASTAEFARGIDTMRYEEAFVCQTALLQARQHAHHSAAEPCPNVALRDEFIASLPFHLTHGQREVIDDIAADMTRDTPMQRLLQGEVGSGKTVVALAAMLQAVGSGHQAVLVAPTQVLAEQHVATIGKMVAGLRATGDGDRRVAGDAVSDGLFDDPTADEGANDVPVILLTGGMKLAARRRALAVAASGRPCIIVATHAAFSKTFQAPNLALAVIDEQHRFGVEQRESLRGKADKAPHLLVMTATPIPRTAAMTWFGDLDISWLTELPGGRKPIRTFIVPEADGRTMARMFTHVRQRIDVGERAYVVCPRIDADDADADSAGDEADGVGEFGVYDRSDALAREGRVAGGDVRSAGANARVAASSASSGAQTNDDEPQRPPLHSVAEIAERLSALPQFAGVEFATLTGRDDDETKARVMADFASGRTPVLVATTVIEVGVDVPQASCIVIFDADRYGLSQLHQLRGRVGRGGTNSWAFLISRAEPGSPAEQRLQVIQGSLDGAEIAQADLEFRGAGDVLGDAQSGGKSSLKLLRVVKDADMIADARERAGKLLAEDPDLSGEMQLAGAVLDFTRGNETFLTSS</sequence>
<keyword evidence="2 6" id="KW-0547">Nucleotide-binding</keyword>
<dbReference type="InterPro" id="IPR012340">
    <property type="entry name" value="NA-bd_OB-fold"/>
</dbReference>